<dbReference type="Proteomes" id="UP000009236">
    <property type="component" value="Chromosome"/>
</dbReference>
<dbReference type="PROSITE" id="PS50977">
    <property type="entry name" value="HTH_TETR_2"/>
    <property type="match status" value="1"/>
</dbReference>
<accession>F6FVY6</accession>
<reference evidence="4 5" key="1">
    <citation type="submission" date="2011-05" db="EMBL/GenBank/DDBJ databases">
        <title>Complete sequence of Isoptericola variabilis 225.</title>
        <authorList>
            <consortium name="US DOE Joint Genome Institute"/>
            <person name="Lucas S."/>
            <person name="Han J."/>
            <person name="Lapidus A."/>
            <person name="Cheng J.-F."/>
            <person name="Goodwin L."/>
            <person name="Pitluck S."/>
            <person name="Peters L."/>
            <person name="Mikhailova N."/>
            <person name="Zeytun A."/>
            <person name="Han C."/>
            <person name="Tapia R."/>
            <person name="Land M."/>
            <person name="Hauser L."/>
            <person name="Kyrpides N."/>
            <person name="Ivanova N."/>
            <person name="Pagani I."/>
            <person name="Siebers A."/>
            <person name="Allgaier M."/>
            <person name="Thelen M."/>
            <person name="Hugenholtz P."/>
            <person name="Gladden J."/>
            <person name="Woyke T."/>
        </authorList>
    </citation>
    <scope>NUCLEOTIDE SEQUENCE [LARGE SCALE GENOMIC DNA]</scope>
    <source>
        <strain evidence="5">225</strain>
    </source>
</reference>
<evidence type="ECO:0000256" key="2">
    <source>
        <dbReference type="PROSITE-ProRule" id="PRU00335"/>
    </source>
</evidence>
<evidence type="ECO:0000313" key="4">
    <source>
        <dbReference type="EMBL" id="AEG44456.1"/>
    </source>
</evidence>
<dbReference type="RefSeq" id="WP_013838848.1">
    <property type="nucleotide sequence ID" value="NC_015588.1"/>
</dbReference>
<dbReference type="PRINTS" id="PR00455">
    <property type="entry name" value="HTHTETR"/>
</dbReference>
<evidence type="ECO:0000256" key="1">
    <source>
        <dbReference type="ARBA" id="ARBA00023125"/>
    </source>
</evidence>
<evidence type="ECO:0000259" key="3">
    <source>
        <dbReference type="PROSITE" id="PS50977"/>
    </source>
</evidence>
<evidence type="ECO:0000313" key="5">
    <source>
        <dbReference type="Proteomes" id="UP000009236"/>
    </source>
</evidence>
<dbReference type="Gene3D" id="1.10.357.10">
    <property type="entry name" value="Tetracycline Repressor, domain 2"/>
    <property type="match status" value="1"/>
</dbReference>
<dbReference type="SUPFAM" id="SSF46689">
    <property type="entry name" value="Homeodomain-like"/>
    <property type="match status" value="1"/>
</dbReference>
<dbReference type="InterPro" id="IPR041669">
    <property type="entry name" value="TetR_C_15"/>
</dbReference>
<dbReference type="AlphaFoldDB" id="F6FVY6"/>
<feature type="domain" description="HTH tetR-type" evidence="3">
    <location>
        <begin position="18"/>
        <end position="78"/>
    </location>
</feature>
<dbReference type="PANTHER" id="PTHR30055">
    <property type="entry name" value="HTH-TYPE TRANSCRIPTIONAL REGULATOR RUTR"/>
    <property type="match status" value="1"/>
</dbReference>
<organism evidence="5">
    <name type="scientific">Isoptericola variabilis (strain 225)</name>
    <dbReference type="NCBI Taxonomy" id="743718"/>
    <lineage>
        <taxon>Bacteria</taxon>
        <taxon>Bacillati</taxon>
        <taxon>Actinomycetota</taxon>
        <taxon>Actinomycetes</taxon>
        <taxon>Micrococcales</taxon>
        <taxon>Promicromonosporaceae</taxon>
        <taxon>Isoptericola</taxon>
    </lineage>
</organism>
<protein>
    <submittedName>
        <fullName evidence="4">Regulatory protein TetR</fullName>
    </submittedName>
</protein>
<dbReference type="InterPro" id="IPR050109">
    <property type="entry name" value="HTH-type_TetR-like_transc_reg"/>
</dbReference>
<dbReference type="HOGENOM" id="CLU_069356_46_2_11"/>
<dbReference type="InterPro" id="IPR001647">
    <property type="entry name" value="HTH_TetR"/>
</dbReference>
<dbReference type="eggNOG" id="COG1309">
    <property type="taxonomic scope" value="Bacteria"/>
</dbReference>
<name>F6FVY6_ISOV2</name>
<dbReference type="PROSITE" id="PS01081">
    <property type="entry name" value="HTH_TETR_1"/>
    <property type="match status" value="1"/>
</dbReference>
<keyword evidence="1 2" id="KW-0238">DNA-binding</keyword>
<gene>
    <name evidence="4" type="ordered locus">Isova_1706</name>
</gene>
<dbReference type="PANTHER" id="PTHR30055:SF226">
    <property type="entry name" value="HTH-TYPE TRANSCRIPTIONAL REGULATOR PKSA"/>
    <property type="match status" value="1"/>
</dbReference>
<dbReference type="InterPro" id="IPR009057">
    <property type="entry name" value="Homeodomain-like_sf"/>
</dbReference>
<dbReference type="GO" id="GO:0000976">
    <property type="term" value="F:transcription cis-regulatory region binding"/>
    <property type="evidence" value="ECO:0007669"/>
    <property type="project" value="TreeGrafter"/>
</dbReference>
<dbReference type="KEGG" id="iva:Isova_1706"/>
<dbReference type="InterPro" id="IPR023772">
    <property type="entry name" value="DNA-bd_HTH_TetR-type_CS"/>
</dbReference>
<dbReference type="GO" id="GO:0003700">
    <property type="term" value="F:DNA-binding transcription factor activity"/>
    <property type="evidence" value="ECO:0007669"/>
    <property type="project" value="TreeGrafter"/>
</dbReference>
<dbReference type="Pfam" id="PF00440">
    <property type="entry name" value="TetR_N"/>
    <property type="match status" value="1"/>
</dbReference>
<dbReference type="EMBL" id="CP002810">
    <property type="protein sequence ID" value="AEG44456.1"/>
    <property type="molecule type" value="Genomic_DNA"/>
</dbReference>
<keyword evidence="5" id="KW-1185">Reference proteome</keyword>
<feature type="DNA-binding region" description="H-T-H motif" evidence="2">
    <location>
        <begin position="41"/>
        <end position="60"/>
    </location>
</feature>
<dbReference type="Pfam" id="PF17918">
    <property type="entry name" value="TetR_C_15"/>
    <property type="match status" value="1"/>
</dbReference>
<proteinExistence type="predicted"/>
<sequence>MADDGADRRAPKRQARGERRIAQIIDAAAELFAENGYESVTTNAIAARAGISPGSLYQFFANKDAIVRALTERYVSELSSAHTAALEGDDLAALPLDALVDTVLTPLVEFNRSHRAFKALFARTGMPQTLEQATAPLHQGMLDRITALLVVRSPGTPEQDVRRVALVTVQVVKALMPLAAGTEHEDRAWYDAQLRLVLVSYLAGALGAPGDRAGAR</sequence>